<dbReference type="InterPro" id="IPR052512">
    <property type="entry name" value="4CMD/NDH-1_regulator"/>
</dbReference>
<dbReference type="Proteomes" id="UP000196368">
    <property type="component" value="Unassembled WGS sequence"/>
</dbReference>
<dbReference type="OrthoDB" id="9802489at2"/>
<organism evidence="2 3">
    <name type="scientific">Candidatus Avelusimicrobium gallicola</name>
    <dbReference type="NCBI Taxonomy" id="2562704"/>
    <lineage>
        <taxon>Bacteria</taxon>
        <taxon>Pseudomonadati</taxon>
        <taxon>Elusimicrobiota</taxon>
        <taxon>Elusimicrobia</taxon>
        <taxon>Elusimicrobiales</taxon>
        <taxon>Elusimicrobiaceae</taxon>
        <taxon>Candidatus Avelusimicrobium</taxon>
    </lineage>
</organism>
<dbReference type="PANTHER" id="PTHR33570">
    <property type="entry name" value="4-CARBOXYMUCONOLACTONE DECARBOXYLASE FAMILY PROTEIN"/>
    <property type="match status" value="1"/>
</dbReference>
<keyword evidence="3" id="KW-1185">Reference proteome</keyword>
<dbReference type="InterPro" id="IPR003779">
    <property type="entry name" value="CMD-like"/>
</dbReference>
<dbReference type="SUPFAM" id="SSF69118">
    <property type="entry name" value="AhpD-like"/>
    <property type="match status" value="1"/>
</dbReference>
<dbReference type="GO" id="GO:0051920">
    <property type="term" value="F:peroxiredoxin activity"/>
    <property type="evidence" value="ECO:0007669"/>
    <property type="project" value="InterPro"/>
</dbReference>
<feature type="domain" description="Carboxymuconolactone decarboxylase-like" evidence="1">
    <location>
        <begin position="22"/>
        <end position="97"/>
    </location>
</feature>
<proteinExistence type="predicted"/>
<dbReference type="InterPro" id="IPR029032">
    <property type="entry name" value="AhpD-like"/>
</dbReference>
<name>A0A1Y4DAC6_9BACT</name>
<dbReference type="PANTHER" id="PTHR33570:SF10">
    <property type="entry name" value="GAMMA-CARBOXYMUCONOLACTONE DECARBOXYLASE"/>
    <property type="match status" value="1"/>
</dbReference>
<dbReference type="RefSeq" id="WP_087288946.1">
    <property type="nucleotide sequence ID" value="NZ_NFJD01000004.1"/>
</dbReference>
<evidence type="ECO:0000259" key="1">
    <source>
        <dbReference type="Pfam" id="PF02627"/>
    </source>
</evidence>
<evidence type="ECO:0000313" key="3">
    <source>
        <dbReference type="Proteomes" id="UP000196368"/>
    </source>
</evidence>
<evidence type="ECO:0000313" key="2">
    <source>
        <dbReference type="EMBL" id="OUO56153.1"/>
    </source>
</evidence>
<dbReference type="EMBL" id="NFJD01000004">
    <property type="protein sequence ID" value="OUO56153.1"/>
    <property type="molecule type" value="Genomic_DNA"/>
</dbReference>
<protein>
    <recommendedName>
        <fullName evidence="1">Carboxymuconolactone decarboxylase-like domain-containing protein</fullName>
    </recommendedName>
</protein>
<comment type="caution">
    <text evidence="2">The sequence shown here is derived from an EMBL/GenBank/DDBJ whole genome shotgun (WGS) entry which is preliminary data.</text>
</comment>
<accession>A0A1Y4DAC6</accession>
<dbReference type="AlphaFoldDB" id="A0A1Y4DAC6"/>
<dbReference type="Pfam" id="PF02627">
    <property type="entry name" value="CMD"/>
    <property type="match status" value="2"/>
</dbReference>
<dbReference type="Gene3D" id="1.20.1290.10">
    <property type="entry name" value="AhpD-like"/>
    <property type="match status" value="1"/>
</dbReference>
<gene>
    <name evidence="2" type="ORF">B5F75_05910</name>
</gene>
<sequence>MNLTQKRITGLLAAGLVGTSGLQAYDWKQAQKNLSPKQQAIAQTAALSAVGNLEKLPAAFYQALDSGLTVNELKEIVLQLYAYTGFPRCLNAAGVLESVVKQRRAAGKEDVTGLFPQPIPAGTDKYELGKRNLEVLTASKLPSHPPVFIQGTDTFLKEHLFADIFERGVLTYPEREIATVSALAALGNVAPQLQAHISMAMNVGVSAPQIEGIMAVIKKAVGRKTAVSGLHALEAVLSAQK</sequence>
<feature type="domain" description="Carboxymuconolactone decarboxylase-like" evidence="1">
    <location>
        <begin position="155"/>
        <end position="234"/>
    </location>
</feature>
<reference evidence="3" key="1">
    <citation type="submission" date="2017-04" db="EMBL/GenBank/DDBJ databases">
        <title>Function of individual gut microbiota members based on whole genome sequencing of pure cultures obtained from chicken caecum.</title>
        <authorList>
            <person name="Medvecky M."/>
            <person name="Cejkova D."/>
            <person name="Polansky O."/>
            <person name="Karasova D."/>
            <person name="Kubasova T."/>
            <person name="Cizek A."/>
            <person name="Rychlik I."/>
        </authorList>
    </citation>
    <scope>NUCLEOTIDE SEQUENCE [LARGE SCALE GENOMIC DNA]</scope>
    <source>
        <strain evidence="3">An273</strain>
    </source>
</reference>